<evidence type="ECO:0000313" key="12">
    <source>
        <dbReference type="Proteomes" id="UP000585474"/>
    </source>
</evidence>
<evidence type="ECO:0000256" key="9">
    <source>
        <dbReference type="ARBA" id="ARBA00047781"/>
    </source>
</evidence>
<proteinExistence type="inferred from homology"/>
<dbReference type="Gene3D" id="3.40.50.880">
    <property type="match status" value="1"/>
</dbReference>
<dbReference type="PANTHER" id="PTHR11550:SF40">
    <property type="entry name" value="CTP SYNTHASE"/>
    <property type="match status" value="1"/>
</dbReference>
<keyword evidence="4" id="KW-0436">Ligase</keyword>
<dbReference type="AlphaFoldDB" id="A0A7J0G179"/>
<keyword evidence="12" id="KW-1185">Reference proteome</keyword>
<evidence type="ECO:0000313" key="11">
    <source>
        <dbReference type="EMBL" id="GFZ04538.1"/>
    </source>
</evidence>
<evidence type="ECO:0000256" key="5">
    <source>
        <dbReference type="ARBA" id="ARBA00022741"/>
    </source>
</evidence>
<dbReference type="OrthoDB" id="1739076at2759"/>
<feature type="domain" description="Glutamine amidotransferase" evidence="10">
    <location>
        <begin position="12"/>
        <end position="195"/>
    </location>
</feature>
<evidence type="ECO:0000259" key="10">
    <source>
        <dbReference type="Pfam" id="PF00117"/>
    </source>
</evidence>
<comment type="catalytic activity">
    <reaction evidence="9">
        <text>UTP + L-glutamine + ATP + H2O = CTP + L-glutamate + ADP + phosphate + 2 H(+)</text>
        <dbReference type="Rhea" id="RHEA:26426"/>
        <dbReference type="ChEBI" id="CHEBI:15377"/>
        <dbReference type="ChEBI" id="CHEBI:15378"/>
        <dbReference type="ChEBI" id="CHEBI:29985"/>
        <dbReference type="ChEBI" id="CHEBI:30616"/>
        <dbReference type="ChEBI" id="CHEBI:37563"/>
        <dbReference type="ChEBI" id="CHEBI:43474"/>
        <dbReference type="ChEBI" id="CHEBI:46398"/>
        <dbReference type="ChEBI" id="CHEBI:58359"/>
        <dbReference type="ChEBI" id="CHEBI:456216"/>
        <dbReference type="EC" id="6.3.4.2"/>
    </reaction>
</comment>
<evidence type="ECO:0000256" key="7">
    <source>
        <dbReference type="ARBA" id="ARBA00022962"/>
    </source>
</evidence>
<dbReference type="Pfam" id="PF00117">
    <property type="entry name" value="GATase"/>
    <property type="match status" value="1"/>
</dbReference>
<dbReference type="PROSITE" id="PS51273">
    <property type="entry name" value="GATASE_TYPE_1"/>
    <property type="match status" value="1"/>
</dbReference>
<dbReference type="EC" id="6.3.4.2" evidence="3"/>
<dbReference type="CDD" id="cd01746">
    <property type="entry name" value="GATase1_CTP_Synthase"/>
    <property type="match status" value="1"/>
</dbReference>
<evidence type="ECO:0000256" key="8">
    <source>
        <dbReference type="ARBA" id="ARBA00022975"/>
    </source>
</evidence>
<protein>
    <recommendedName>
        <fullName evidence="3">CTP synthase (glutamine hydrolyzing)</fullName>
        <ecNumber evidence="3">6.3.4.2</ecNumber>
    </recommendedName>
</protein>
<name>A0A7J0G179_9ERIC</name>
<keyword evidence="5" id="KW-0547">Nucleotide-binding</keyword>
<dbReference type="UniPathway" id="UPA00159">
    <property type="reaction ID" value="UER00277"/>
</dbReference>
<dbReference type="EMBL" id="BJWL01000017">
    <property type="protein sequence ID" value="GFZ04538.1"/>
    <property type="molecule type" value="Genomic_DNA"/>
</dbReference>
<comment type="caution">
    <text evidence="11">The sequence shown here is derived from an EMBL/GenBank/DDBJ whole genome shotgun (WGS) entry which is preliminary data.</text>
</comment>
<sequence length="215" mass="23895">MATQTVINKTDILQNAACVLVPGGFGDRGVKGMMLAAKYARENEVPYLGICLGMQISVIEFARSVLHLETANSEEFDAETPNPVVIFMPEGSRTHMGSTMRLGSRRTLFQTPDCITAKLYHNSEYVEERHRHRYEVNPDMISMLEEAGLTFVGKDESGKRMEILELPSHPFYVGVQFHPEFKSRPGRPSAPFLGLILAATGQLEAYVTKCQIGSL</sequence>
<comment type="pathway">
    <text evidence="1">Pyrimidine metabolism; CTP biosynthesis via de novo pathway; CTP from UDP: step 2/2.</text>
</comment>
<dbReference type="GO" id="GO:0005524">
    <property type="term" value="F:ATP binding"/>
    <property type="evidence" value="ECO:0007669"/>
    <property type="project" value="UniProtKB-KW"/>
</dbReference>
<dbReference type="InterPro" id="IPR004468">
    <property type="entry name" value="CTP_synthase"/>
</dbReference>
<accession>A0A7J0G179</accession>
<dbReference type="InterPro" id="IPR029062">
    <property type="entry name" value="Class_I_gatase-like"/>
</dbReference>
<gene>
    <name evidence="11" type="ORF">Acr_17g0001100</name>
</gene>
<keyword evidence="8" id="KW-0665">Pyrimidine biosynthesis</keyword>
<evidence type="ECO:0000256" key="6">
    <source>
        <dbReference type="ARBA" id="ARBA00022840"/>
    </source>
</evidence>
<evidence type="ECO:0000256" key="4">
    <source>
        <dbReference type="ARBA" id="ARBA00022598"/>
    </source>
</evidence>
<dbReference type="SUPFAM" id="SSF52317">
    <property type="entry name" value="Class I glutamine amidotransferase-like"/>
    <property type="match status" value="1"/>
</dbReference>
<reference evidence="11 12" key="1">
    <citation type="submission" date="2019-07" db="EMBL/GenBank/DDBJ databases">
        <title>De Novo Assembly of kiwifruit Actinidia rufa.</title>
        <authorList>
            <person name="Sugita-Konishi S."/>
            <person name="Sato K."/>
            <person name="Mori E."/>
            <person name="Abe Y."/>
            <person name="Kisaki G."/>
            <person name="Hamano K."/>
            <person name="Suezawa K."/>
            <person name="Otani M."/>
            <person name="Fukuda T."/>
            <person name="Manabe T."/>
            <person name="Gomi K."/>
            <person name="Tabuchi M."/>
            <person name="Akimitsu K."/>
            <person name="Kataoka I."/>
        </authorList>
    </citation>
    <scope>NUCLEOTIDE SEQUENCE [LARGE SCALE GENOMIC DNA]</scope>
    <source>
        <strain evidence="12">cv. Fuchu</strain>
    </source>
</reference>
<dbReference type="Proteomes" id="UP000585474">
    <property type="component" value="Unassembled WGS sequence"/>
</dbReference>
<keyword evidence="6" id="KW-0067">ATP-binding</keyword>
<dbReference type="InterPro" id="IPR033828">
    <property type="entry name" value="GATase1_CTP_Synthase"/>
</dbReference>
<organism evidence="11 12">
    <name type="scientific">Actinidia rufa</name>
    <dbReference type="NCBI Taxonomy" id="165716"/>
    <lineage>
        <taxon>Eukaryota</taxon>
        <taxon>Viridiplantae</taxon>
        <taxon>Streptophyta</taxon>
        <taxon>Embryophyta</taxon>
        <taxon>Tracheophyta</taxon>
        <taxon>Spermatophyta</taxon>
        <taxon>Magnoliopsida</taxon>
        <taxon>eudicotyledons</taxon>
        <taxon>Gunneridae</taxon>
        <taxon>Pentapetalae</taxon>
        <taxon>asterids</taxon>
        <taxon>Ericales</taxon>
        <taxon>Actinidiaceae</taxon>
        <taxon>Actinidia</taxon>
    </lineage>
</organism>
<dbReference type="GO" id="GO:0042802">
    <property type="term" value="F:identical protein binding"/>
    <property type="evidence" value="ECO:0007669"/>
    <property type="project" value="TreeGrafter"/>
</dbReference>
<dbReference type="InterPro" id="IPR017926">
    <property type="entry name" value="GATASE"/>
</dbReference>
<dbReference type="GO" id="GO:0003883">
    <property type="term" value="F:CTP synthase activity"/>
    <property type="evidence" value="ECO:0007669"/>
    <property type="project" value="UniProtKB-EC"/>
</dbReference>
<comment type="similarity">
    <text evidence="2">Belongs to the CTP synthase family.</text>
</comment>
<dbReference type="GO" id="GO:0019856">
    <property type="term" value="P:pyrimidine nucleobase biosynthetic process"/>
    <property type="evidence" value="ECO:0007669"/>
    <property type="project" value="TreeGrafter"/>
</dbReference>
<evidence type="ECO:0000256" key="1">
    <source>
        <dbReference type="ARBA" id="ARBA00005171"/>
    </source>
</evidence>
<keyword evidence="7" id="KW-0315">Glutamine amidotransferase</keyword>
<evidence type="ECO:0000256" key="2">
    <source>
        <dbReference type="ARBA" id="ARBA00007533"/>
    </source>
</evidence>
<dbReference type="GO" id="GO:0044210">
    <property type="term" value="P:'de novo' CTP biosynthetic process"/>
    <property type="evidence" value="ECO:0007669"/>
    <property type="project" value="UniProtKB-UniPathway"/>
</dbReference>
<evidence type="ECO:0000256" key="3">
    <source>
        <dbReference type="ARBA" id="ARBA00012291"/>
    </source>
</evidence>
<dbReference type="PANTHER" id="PTHR11550">
    <property type="entry name" value="CTP SYNTHASE"/>
    <property type="match status" value="1"/>
</dbReference>